<keyword evidence="5 6" id="KW-0472">Membrane</keyword>
<keyword evidence="2 6" id="KW-1003">Cell membrane</keyword>
<name>G9X279_9FIRM</name>
<evidence type="ECO:0000256" key="5">
    <source>
        <dbReference type="ARBA" id="ARBA00023136"/>
    </source>
</evidence>
<feature type="domain" description="DUF5698" evidence="8">
    <location>
        <begin position="27"/>
        <end position="82"/>
    </location>
</feature>
<dbReference type="InterPro" id="IPR022930">
    <property type="entry name" value="UPF0316"/>
</dbReference>
<evidence type="ECO:0000256" key="1">
    <source>
        <dbReference type="ARBA" id="ARBA00004651"/>
    </source>
</evidence>
<dbReference type="RefSeq" id="WP_009524739.1">
    <property type="nucleotide sequence ID" value="NZ_JH414547.1"/>
</dbReference>
<organism evidence="9 10">
    <name type="scientific">Peptoanaerobacter stomatis</name>
    <dbReference type="NCBI Taxonomy" id="796937"/>
    <lineage>
        <taxon>Bacteria</taxon>
        <taxon>Bacillati</taxon>
        <taxon>Bacillota</taxon>
        <taxon>Clostridia</taxon>
        <taxon>Peptostreptococcales</taxon>
        <taxon>Filifactoraceae</taxon>
        <taxon>Peptoanaerobacter</taxon>
    </lineage>
</organism>
<gene>
    <name evidence="9" type="ORF">HMPREF9629_00502</name>
</gene>
<accession>G9X279</accession>
<dbReference type="Proteomes" id="UP000006437">
    <property type="component" value="Unassembled WGS sequence"/>
</dbReference>
<dbReference type="PANTHER" id="PTHR40060">
    <property type="entry name" value="UPF0316 PROTEIN YEBE"/>
    <property type="match status" value="1"/>
</dbReference>
<dbReference type="CDD" id="cd16381">
    <property type="entry name" value="YitT_C_like_1"/>
    <property type="match status" value="1"/>
</dbReference>
<comment type="similarity">
    <text evidence="6">Belongs to the UPF0316 family.</text>
</comment>
<feature type="transmembrane region" description="Helical" evidence="6">
    <location>
        <begin position="39"/>
        <end position="59"/>
    </location>
</feature>
<dbReference type="Pfam" id="PF10035">
    <property type="entry name" value="DUF2179"/>
    <property type="match status" value="1"/>
</dbReference>
<evidence type="ECO:0000256" key="4">
    <source>
        <dbReference type="ARBA" id="ARBA00022989"/>
    </source>
</evidence>
<dbReference type="GO" id="GO:0005886">
    <property type="term" value="C:plasma membrane"/>
    <property type="evidence" value="ECO:0007669"/>
    <property type="project" value="UniProtKB-SubCell"/>
</dbReference>
<feature type="domain" description="DUF2179" evidence="7">
    <location>
        <begin position="116"/>
        <end position="166"/>
    </location>
</feature>
<comment type="caution">
    <text evidence="9">The sequence shown here is derived from an EMBL/GenBank/DDBJ whole genome shotgun (WGS) entry which is preliminary data.</text>
</comment>
<evidence type="ECO:0000256" key="3">
    <source>
        <dbReference type="ARBA" id="ARBA00022692"/>
    </source>
</evidence>
<dbReference type="EMBL" id="AFZE01000045">
    <property type="protein sequence ID" value="EHL13202.1"/>
    <property type="molecule type" value="Genomic_DNA"/>
</dbReference>
<evidence type="ECO:0000259" key="8">
    <source>
        <dbReference type="Pfam" id="PF18955"/>
    </source>
</evidence>
<dbReference type="InterPro" id="IPR019264">
    <property type="entry name" value="DUF2179"/>
</dbReference>
<keyword evidence="3 6" id="KW-0812">Transmembrane</keyword>
<reference evidence="9 10" key="1">
    <citation type="submission" date="2011-08" db="EMBL/GenBank/DDBJ databases">
        <title>The Genome Sequence of Eubacteriaceae bacterium ACC19a.</title>
        <authorList>
            <consortium name="The Broad Institute Genome Sequencing Platform"/>
            <person name="Earl A."/>
            <person name="Ward D."/>
            <person name="Feldgarden M."/>
            <person name="Gevers D."/>
            <person name="Sizova M."/>
            <person name="Hazen A."/>
            <person name="Epstein S."/>
            <person name="Young S.K."/>
            <person name="Zeng Q."/>
            <person name="Gargeya S."/>
            <person name="Fitzgerald M."/>
            <person name="Haas B."/>
            <person name="Abouelleil A."/>
            <person name="Alvarado L."/>
            <person name="Arachchi H.M."/>
            <person name="Berlin A."/>
            <person name="Brown A."/>
            <person name="Chapman S.B."/>
            <person name="Chen Z."/>
            <person name="Dunbar C."/>
            <person name="Freedman E."/>
            <person name="Gearin G."/>
            <person name="Gellesch M."/>
            <person name="Goldberg J."/>
            <person name="Griggs A."/>
            <person name="Gujja S."/>
            <person name="Heiman D."/>
            <person name="Howarth C."/>
            <person name="Larson L."/>
            <person name="Lui A."/>
            <person name="MacDonald P.J.P."/>
            <person name="Montmayeur A."/>
            <person name="Murphy C."/>
            <person name="Neiman D."/>
            <person name="Pearson M."/>
            <person name="Priest M."/>
            <person name="Roberts A."/>
            <person name="Saif S."/>
            <person name="Shea T."/>
            <person name="Shenoy N."/>
            <person name="Sisk P."/>
            <person name="Stolte C."/>
            <person name="Sykes S."/>
            <person name="Wortman J."/>
            <person name="Nusbaum C."/>
            <person name="Birren B."/>
        </authorList>
    </citation>
    <scope>NUCLEOTIDE SEQUENCE [LARGE SCALE GENOMIC DNA]</scope>
    <source>
        <strain evidence="9 10">ACC19a</strain>
    </source>
</reference>
<dbReference type="HAMAP" id="MF_01515">
    <property type="entry name" value="UPF0316"/>
    <property type="match status" value="1"/>
</dbReference>
<evidence type="ECO:0000259" key="7">
    <source>
        <dbReference type="Pfam" id="PF10035"/>
    </source>
</evidence>
<dbReference type="PANTHER" id="PTHR40060:SF1">
    <property type="entry name" value="UPF0316 PROTEIN YEBE"/>
    <property type="match status" value="1"/>
</dbReference>
<dbReference type="Pfam" id="PF18955">
    <property type="entry name" value="DUF5698"/>
    <property type="match status" value="1"/>
</dbReference>
<evidence type="ECO:0000256" key="2">
    <source>
        <dbReference type="ARBA" id="ARBA00022475"/>
    </source>
</evidence>
<sequence length="185" mass="21044">MEFNIDMFFMCLFIFFARISDVTFMSIRTILLTKGMSKLAAFMGFFEVTIYIIVLGKVVNSLDNPFYLISYALGYASGNFIGSKIESFLAFGDAQMRIVLPSSQYDVVDDLRGMGYGVTVFRGEGKDGERIMLMINLKRKQIGNIYDYIKAKEIKAFVSTNDITSYAGGYHNVNKKNDLLRKLKR</sequence>
<dbReference type="AlphaFoldDB" id="G9X279"/>
<dbReference type="HOGENOM" id="CLU_106166_0_0_9"/>
<dbReference type="PATRIC" id="fig|796937.3.peg.1726"/>
<feature type="transmembrane region" description="Helical" evidence="6">
    <location>
        <begin position="6"/>
        <end position="27"/>
    </location>
</feature>
<protein>
    <recommendedName>
        <fullName evidence="6">UPF0316 protein HMPREF9629_00502</fullName>
    </recommendedName>
</protein>
<evidence type="ECO:0000313" key="9">
    <source>
        <dbReference type="EMBL" id="EHL13202.1"/>
    </source>
</evidence>
<keyword evidence="4 6" id="KW-1133">Transmembrane helix</keyword>
<proteinExistence type="inferred from homology"/>
<dbReference type="InterPro" id="IPR044035">
    <property type="entry name" value="DUF5698"/>
</dbReference>
<evidence type="ECO:0000256" key="6">
    <source>
        <dbReference type="HAMAP-Rule" id="MF_01515"/>
    </source>
</evidence>
<evidence type="ECO:0000313" key="10">
    <source>
        <dbReference type="Proteomes" id="UP000006437"/>
    </source>
</evidence>
<comment type="subcellular location">
    <subcellularLocation>
        <location evidence="1 6">Cell membrane</location>
        <topology evidence="1 6">Multi-pass membrane protein</topology>
    </subcellularLocation>
</comment>
<dbReference type="BioCyc" id="EBAC796937-HMP:GMGH-503-MONOMER"/>